<organism evidence="1">
    <name type="scientific">Collimonas fungivorans</name>
    <dbReference type="NCBI Taxonomy" id="158899"/>
    <lineage>
        <taxon>Bacteria</taxon>
        <taxon>Pseudomonadati</taxon>
        <taxon>Pseudomonadota</taxon>
        <taxon>Betaproteobacteria</taxon>
        <taxon>Burkholderiales</taxon>
        <taxon>Oxalobacteraceae</taxon>
        <taxon>Collimonas</taxon>
    </lineage>
</organism>
<dbReference type="Proteomes" id="UP000072421">
    <property type="component" value="Chromosome"/>
</dbReference>
<dbReference type="PATRIC" id="fig|158899.10.peg.2698"/>
<gene>
    <name evidence="1" type="ORF">CFter6_2705</name>
</gene>
<name>A0A127PCC0_9BURK</name>
<proteinExistence type="predicted"/>
<dbReference type="EMBL" id="CP013232">
    <property type="protein sequence ID" value="AMO95373.1"/>
    <property type="molecule type" value="Genomic_DNA"/>
</dbReference>
<dbReference type="AlphaFoldDB" id="A0A127PCC0"/>
<sequence>MGRGILRLGAADNPPAHLLFGTDALRLVRDKLSVQQSTK</sequence>
<evidence type="ECO:0000313" key="2">
    <source>
        <dbReference type="Proteomes" id="UP000072421"/>
    </source>
</evidence>
<evidence type="ECO:0000313" key="1">
    <source>
        <dbReference type="EMBL" id="AMO95373.1"/>
    </source>
</evidence>
<reference evidence="1 2" key="1">
    <citation type="submission" date="2015-11" db="EMBL/GenBank/DDBJ databases">
        <title>Exploring the genomic traits of fungus-feeding bacterial genus Collimonas.</title>
        <authorList>
            <person name="Song C."/>
            <person name="Schmidt R."/>
            <person name="de Jager V."/>
            <person name="Krzyzanowska D."/>
            <person name="Jongedijk E."/>
            <person name="Cankar K."/>
            <person name="Beekwilder J."/>
            <person name="van Veen A."/>
            <person name="de Boer W."/>
            <person name="van Veen J.A."/>
            <person name="Garbeva P."/>
        </authorList>
    </citation>
    <scope>NUCLEOTIDE SEQUENCE [LARGE SCALE GENOMIC DNA]</scope>
    <source>
        <strain evidence="1 2">Ter6</strain>
    </source>
</reference>
<protein>
    <submittedName>
        <fullName evidence="1">Uncharacterized protein</fullName>
    </submittedName>
</protein>
<accession>A0A127PCC0</accession>